<dbReference type="InterPro" id="IPR038741">
    <property type="entry name" value="AP5B1"/>
</dbReference>
<gene>
    <name evidence="5" type="ORF">KC19_12G151800</name>
</gene>
<evidence type="ECO:0000313" key="6">
    <source>
        <dbReference type="Proteomes" id="UP000822688"/>
    </source>
</evidence>
<feature type="region of interest" description="Disordered" evidence="1">
    <location>
        <begin position="897"/>
        <end position="918"/>
    </location>
</feature>
<organism evidence="5 6">
    <name type="scientific">Ceratodon purpureus</name>
    <name type="common">Fire moss</name>
    <name type="synonym">Dicranum purpureum</name>
    <dbReference type="NCBI Taxonomy" id="3225"/>
    <lineage>
        <taxon>Eukaryota</taxon>
        <taxon>Viridiplantae</taxon>
        <taxon>Streptophyta</taxon>
        <taxon>Embryophyta</taxon>
        <taxon>Bryophyta</taxon>
        <taxon>Bryophytina</taxon>
        <taxon>Bryopsida</taxon>
        <taxon>Dicranidae</taxon>
        <taxon>Pseudoditrichales</taxon>
        <taxon>Ditrichaceae</taxon>
        <taxon>Ceratodon</taxon>
    </lineage>
</organism>
<dbReference type="PANTHER" id="PTHR34033:SF1">
    <property type="entry name" value="AP-5 COMPLEX SUBUNIT BETA-1"/>
    <property type="match status" value="1"/>
</dbReference>
<dbReference type="Pfam" id="PF21588">
    <property type="entry name" value="AP5B1_middle"/>
    <property type="match status" value="1"/>
</dbReference>
<dbReference type="GO" id="GO:0016197">
    <property type="term" value="P:endosomal transport"/>
    <property type="evidence" value="ECO:0007669"/>
    <property type="project" value="InterPro"/>
</dbReference>
<feature type="domain" description="AP5B1 C-terminal" evidence="4">
    <location>
        <begin position="1170"/>
        <end position="1214"/>
    </location>
</feature>
<evidence type="ECO:0000259" key="3">
    <source>
        <dbReference type="Pfam" id="PF21589"/>
    </source>
</evidence>
<reference evidence="5" key="1">
    <citation type="submission" date="2020-06" db="EMBL/GenBank/DDBJ databases">
        <title>WGS assembly of Ceratodon purpureus strain R40.</title>
        <authorList>
            <person name="Carey S.B."/>
            <person name="Jenkins J."/>
            <person name="Shu S."/>
            <person name="Lovell J.T."/>
            <person name="Sreedasyam A."/>
            <person name="Maumus F."/>
            <person name="Tiley G.P."/>
            <person name="Fernandez-Pozo N."/>
            <person name="Barry K."/>
            <person name="Chen C."/>
            <person name="Wang M."/>
            <person name="Lipzen A."/>
            <person name="Daum C."/>
            <person name="Saski C.A."/>
            <person name="Payton A.C."/>
            <person name="Mcbreen J.C."/>
            <person name="Conrad R.E."/>
            <person name="Kollar L.M."/>
            <person name="Olsson S."/>
            <person name="Huttunen S."/>
            <person name="Landis J.B."/>
            <person name="Wickett N.J."/>
            <person name="Johnson M.G."/>
            <person name="Rensing S.A."/>
            <person name="Grimwood J."/>
            <person name="Schmutz J."/>
            <person name="Mcdaniel S.F."/>
        </authorList>
    </citation>
    <scope>NUCLEOTIDE SEQUENCE</scope>
    <source>
        <strain evidence="5">R40</strain>
    </source>
</reference>
<evidence type="ECO:0000313" key="5">
    <source>
        <dbReference type="EMBL" id="KAG0555197.1"/>
    </source>
</evidence>
<evidence type="ECO:0000259" key="4">
    <source>
        <dbReference type="Pfam" id="PF21590"/>
    </source>
</evidence>
<proteinExistence type="predicted"/>
<dbReference type="Proteomes" id="UP000822688">
    <property type="component" value="Chromosome 12"/>
</dbReference>
<dbReference type="AlphaFoldDB" id="A0A8T0G9P7"/>
<comment type="caution">
    <text evidence="5">The sequence shown here is derived from an EMBL/GenBank/DDBJ whole genome shotgun (WGS) entry which is preliminary data.</text>
</comment>
<protein>
    <recommendedName>
        <fullName evidence="7">Adaptor-related protein complex 5 beta subunit</fullName>
    </recommendedName>
</protein>
<evidence type="ECO:0000256" key="1">
    <source>
        <dbReference type="SAM" id="MobiDB-lite"/>
    </source>
</evidence>
<dbReference type="InterPro" id="IPR048981">
    <property type="entry name" value="AP5B1_C"/>
</dbReference>
<feature type="domain" description="AP5B1 middle" evidence="2">
    <location>
        <begin position="508"/>
        <end position="662"/>
    </location>
</feature>
<evidence type="ECO:0000259" key="2">
    <source>
        <dbReference type="Pfam" id="PF21588"/>
    </source>
</evidence>
<sequence length="1219" mass="134674">MAERGSGKLLGVSDWEQLFQDFRASLDLQQKWLASWPGLTIVDQALQSITKREFPLKAPLFNFLEENGCALLGDDDAPAGMAMLVDSLKVVLHAPVDGVAITYGLKEQMLVMVTTVAIDVDAIHTATAPFEALTETLLGFISRTNYAVDRHVRATACECLKALEMAHPCLLNLCVGHVFSFCQSERTHASQAYKLLLTAILHNMACHMYTGKSRQAGANSFLSITLPLVPFSVPSYLAASNARQEAAAVPARELSAGSVKEFKRAVAYLLQHLDLLTEFGMLEFVTRFLNIAKALDLHGSLLRPTVSSHLYVYNPVMIHVVLVIITQFAKAFEGVEHVTVKRLATLCRESQQPLPIRLLGLHWLLGLEKQLKLETSIIESQAPGLYPRMYDPLALQALKLETLAQCAAQLASLEATGFDGHSSQSSMGIFKVLNMGVAPADTASQILNQGLLCLSSFTWLPPSSTETRIAFFVLHSFLTAAVPHKGSSPDADIGTFTKSPLFCTIQLILVKMALKILTLIPCILKLLDQLLACETHHSLGEHLLRTFNDDLLPQLAPNRNLPAYFPLLERIAENKNIPPARLLELLTLYIRKRVEEEKGDRGLRLWQRGNQVLGICCKVLMHHQSSRGFHGLVQLLTFMCRFFPDLDCRDTARLYLRMLISIPGEPLRKILRHGDKGIEEANASQYNTVSSHLSKQATQLEVPEYVKLTRESTLLVRHSWSLVLYNTFQTGVSGGYTDLSVRVPEVIVEEVSDQPKDANDEVKNRSLQVTTNEKGALIVQESETKAKEKKGRPTDTVPRVMDAKTATILGVLRQHFEEIPDYRNGFGVKITVRCKLSFLGEALQRLQAESDSSSNSANESGSWPAIYAVVLSFITTGLYGPIPSVHVPFLLSEPPQKSSWRTPGIDSPTSVITDADQQFNRGKYKDKKKAFPDQDSDDDRDHEILLLEGSKDDSSIVNSETILVELEPKQPVPTLVDAHIVFSNEDGHTVQGQLDSIPVGIEDLFQKPLLPQDLPLSDQPEYLFSLFKALFEACSGPGHLGGETFPLKNSESQPGVSIEGSESVKLLEGQADRIVGAVEQWLGPFVVAVSGSSLTGMVKDGGVLKHPVFPEEEFTFHPGGESGRSSYGWPGPVQLRLEDSMSNRGEQSSSNVNLRAMGTEVSSKGGLGCFFVLIFLPPRYHLLLRMEVSDWSTLVRIRTDHWPCLAHVDEFLEALVMSR</sequence>
<dbReference type="Pfam" id="PF21590">
    <property type="entry name" value="AP5B1_C"/>
    <property type="match status" value="1"/>
</dbReference>
<keyword evidence="6" id="KW-1185">Reference proteome</keyword>
<evidence type="ECO:0008006" key="7">
    <source>
        <dbReference type="Google" id="ProtNLM"/>
    </source>
</evidence>
<accession>A0A8T0G9P7</accession>
<dbReference type="GO" id="GO:0030119">
    <property type="term" value="C:AP-type membrane coat adaptor complex"/>
    <property type="evidence" value="ECO:0007669"/>
    <property type="project" value="TreeGrafter"/>
</dbReference>
<dbReference type="InterPro" id="IPR048980">
    <property type="entry name" value="AP5B1_barrel"/>
</dbReference>
<dbReference type="PANTHER" id="PTHR34033">
    <property type="entry name" value="AP-5 COMPLEX SUBUNIT BETA-1"/>
    <property type="match status" value="1"/>
</dbReference>
<dbReference type="EMBL" id="CM026433">
    <property type="protein sequence ID" value="KAG0555197.1"/>
    <property type="molecule type" value="Genomic_DNA"/>
</dbReference>
<name>A0A8T0G9P7_CERPU</name>
<dbReference type="InterPro" id="IPR048979">
    <property type="entry name" value="AP5B1_middle"/>
</dbReference>
<feature type="domain" description="AP-5 complex subunit beta-1 beta-barrel" evidence="3">
    <location>
        <begin position="959"/>
        <end position="997"/>
    </location>
</feature>
<dbReference type="Pfam" id="PF21589">
    <property type="entry name" value="AP5B1_barrel"/>
    <property type="match status" value="1"/>
</dbReference>